<dbReference type="Proteomes" id="UP000594836">
    <property type="component" value="Plasmid unnamed1"/>
</dbReference>
<proteinExistence type="predicted"/>
<dbReference type="AlphaFoldDB" id="A0A7T3ADY1"/>
<accession>A0A7T3ADY1</accession>
<dbReference type="RefSeq" id="WP_197939302.1">
    <property type="nucleotide sequence ID" value="NZ_CP065714.1"/>
</dbReference>
<evidence type="ECO:0000313" key="1">
    <source>
        <dbReference type="EMBL" id="QPT10856.1"/>
    </source>
</evidence>
<name>A0A7T3ADY1_SPHPI</name>
<sequence>MTDGLQPNALETAFLALRAVLPTGQPRAPKQLYALGDLQAAFQSLKGPLATVKARGGLINPWALAGLGHDEVRNASALAGLWMTEFGGETSRMFLAHYLRAALPKTDWSETLGAGYRVSTEVCPMGDAADRVDLIIETSVHLIGIEVKIRAGLGRDQLDRYKASVFRRAELQKRSARIVLLAPFSADVSEVSSTGWFDVARAARTAAGVTVAGRSFVQQMIAAFGEHVEAF</sequence>
<keyword evidence="1" id="KW-0614">Plasmid</keyword>
<dbReference type="Pfam" id="PF14281">
    <property type="entry name" value="PDDEXK_4"/>
    <property type="match status" value="1"/>
</dbReference>
<geneLocation type="plasmid" evidence="1 2">
    <name>unnamed1</name>
</geneLocation>
<dbReference type="EMBL" id="CP065714">
    <property type="protein sequence ID" value="QPT10856.1"/>
    <property type="molecule type" value="Genomic_DNA"/>
</dbReference>
<gene>
    <name evidence="1" type="ORF">I6G38_20250</name>
</gene>
<dbReference type="InterPro" id="IPR029470">
    <property type="entry name" value="PDDEXK_4"/>
</dbReference>
<reference evidence="1 2" key="1">
    <citation type="submission" date="2020-12" db="EMBL/GenBank/DDBJ databases">
        <title>FDA dAtabase for Regulatory Grade micrObial Sequences (FDA-ARGOS): Supporting development and validation of Infectious Disease Dx tests.</title>
        <authorList>
            <person name="Sproer C."/>
            <person name="Gronow S."/>
            <person name="Severitt S."/>
            <person name="Schroder I."/>
            <person name="Tallon L."/>
            <person name="Sadzewicz L."/>
            <person name="Zhao X."/>
            <person name="Boylan J."/>
            <person name="Ott S."/>
            <person name="Bowen H."/>
            <person name="Vavikolanu K."/>
            <person name="Mehta A."/>
            <person name="Aluvathingal J."/>
            <person name="Nadendla S."/>
            <person name="Lowell S."/>
            <person name="Myers T."/>
            <person name="Yan Y."/>
            <person name="Sichtig H."/>
        </authorList>
    </citation>
    <scope>NUCLEOTIDE SEQUENCE [LARGE SCALE GENOMIC DNA]</scope>
    <source>
        <strain evidence="1 2">FDAARGOS_881</strain>
        <plasmid evidence="1 2">unnamed1</plasmid>
    </source>
</reference>
<organism evidence="1 2">
    <name type="scientific">Sphingomonas paucimobilis</name>
    <name type="common">Pseudomonas paucimobilis</name>
    <dbReference type="NCBI Taxonomy" id="13689"/>
    <lineage>
        <taxon>Bacteria</taxon>
        <taxon>Pseudomonadati</taxon>
        <taxon>Pseudomonadota</taxon>
        <taxon>Alphaproteobacteria</taxon>
        <taxon>Sphingomonadales</taxon>
        <taxon>Sphingomonadaceae</taxon>
        <taxon>Sphingomonas</taxon>
    </lineage>
</organism>
<protein>
    <submittedName>
        <fullName evidence="1">PD-(D/E)XK nuclease family protein</fullName>
    </submittedName>
</protein>
<evidence type="ECO:0000313" key="2">
    <source>
        <dbReference type="Proteomes" id="UP000594836"/>
    </source>
</evidence>